<organism evidence="1 2">
    <name type="scientific">Acinetobacter baumannii (strain SDF)</name>
    <dbReference type="NCBI Taxonomy" id="509170"/>
    <lineage>
        <taxon>Bacteria</taxon>
        <taxon>Pseudomonadati</taxon>
        <taxon>Pseudomonadota</taxon>
        <taxon>Gammaproteobacteria</taxon>
        <taxon>Moraxellales</taxon>
        <taxon>Moraxellaceae</taxon>
        <taxon>Acinetobacter</taxon>
        <taxon>Acinetobacter calcoaceticus/baumannii complex</taxon>
    </lineage>
</organism>
<evidence type="ECO:0008006" key="3">
    <source>
        <dbReference type="Google" id="ProtNLM"/>
    </source>
</evidence>
<dbReference type="Proteomes" id="UP000001741">
    <property type="component" value="Chromosome"/>
</dbReference>
<name>B0VNQ9_ACIBS</name>
<dbReference type="PROSITE" id="PS51257">
    <property type="entry name" value="PROKAR_LIPOPROTEIN"/>
    <property type="match status" value="1"/>
</dbReference>
<protein>
    <recommendedName>
        <fullName evidence="3">Lipoprotein</fullName>
    </recommendedName>
</protein>
<reference evidence="1 2" key="1">
    <citation type="journal article" date="2008" name="PLoS ONE">
        <title>Comparative analysis of Acinetobacters: three genomes for three lifestyles.</title>
        <authorList>
            <person name="Vallenet D."/>
            <person name="Nordmann P."/>
            <person name="Barbe V."/>
            <person name="Poirel L."/>
            <person name="Mangenot S."/>
            <person name="Bataille E."/>
            <person name="Dossat C."/>
            <person name="Gas S."/>
            <person name="Kreimeyer A."/>
            <person name="Lenoble P."/>
            <person name="Oztas S."/>
            <person name="Poulain J."/>
            <person name="Segurens B."/>
            <person name="Robert C."/>
            <person name="Abergel C."/>
            <person name="Claverie J.M."/>
            <person name="Raoult D."/>
            <person name="Medigue C."/>
            <person name="Weissenbach J."/>
            <person name="Cruveiller S."/>
        </authorList>
    </citation>
    <scope>NUCLEOTIDE SEQUENCE [LARGE SCALE GENOMIC DNA]</scope>
    <source>
        <strain evidence="1 2">SDF</strain>
    </source>
</reference>
<gene>
    <name evidence="1" type="ordered locus">ABSDF1800</name>
</gene>
<dbReference type="BioCyc" id="ABAU509170:GCL9-1477-MONOMER"/>
<accession>B0VNQ9</accession>
<proteinExistence type="predicted"/>
<dbReference type="AlphaFoldDB" id="B0VNQ9"/>
<evidence type="ECO:0000313" key="1">
    <source>
        <dbReference type="EMBL" id="CAP01137.1"/>
    </source>
</evidence>
<dbReference type="EMBL" id="CU468230">
    <property type="protein sequence ID" value="CAP01137.1"/>
    <property type="molecule type" value="Genomic_DNA"/>
</dbReference>
<sequence>MIGLYMKKIILLSLVFGLVGCESKEEKQARLNLVVKSFSEEIVKQDLIDPSSAMFSNQKGFCGEVNSKNRMGGYVGKTRYIVLNNKTVLFEDENNIANQQFPRAWSEICNQQPKFNGKDELIPPNFKIPEPKYKDAEYHFSAKHATATPSSLTVGEGFKYIYPILRLGCEGGTTSISLWSQRHLSYTSEDYVFVETDKTTEAQPIKVRSEEDWQDFGENEELVSLIKSANKLKIFFKTSDGGISLQEFNLVALKAGMRKQNNACGWNKF</sequence>
<evidence type="ECO:0000313" key="2">
    <source>
        <dbReference type="Proteomes" id="UP000001741"/>
    </source>
</evidence>
<dbReference type="HOGENOM" id="CLU_1021666_0_0_6"/>
<dbReference type="KEGG" id="abm:ABSDF1800"/>